<dbReference type="Proteomes" id="UP000317238">
    <property type="component" value="Unassembled WGS sequence"/>
</dbReference>
<dbReference type="RefSeq" id="WP_146440190.1">
    <property type="nucleotide sequence ID" value="NZ_SJPL01000001.1"/>
</dbReference>
<gene>
    <name evidence="2" type="ORF">Pan14r_44610</name>
</gene>
<keyword evidence="3" id="KW-1185">Reference proteome</keyword>
<evidence type="ECO:0000313" key="3">
    <source>
        <dbReference type="Proteomes" id="UP000317238"/>
    </source>
</evidence>
<evidence type="ECO:0000256" key="1">
    <source>
        <dbReference type="SAM" id="MobiDB-lite"/>
    </source>
</evidence>
<evidence type="ECO:0000313" key="2">
    <source>
        <dbReference type="EMBL" id="TWT72144.1"/>
    </source>
</evidence>
<name>A0A5C5YAJ3_9PLAN</name>
<organism evidence="2 3">
    <name type="scientific">Crateriforma conspicua</name>
    <dbReference type="NCBI Taxonomy" id="2527996"/>
    <lineage>
        <taxon>Bacteria</taxon>
        <taxon>Pseudomonadati</taxon>
        <taxon>Planctomycetota</taxon>
        <taxon>Planctomycetia</taxon>
        <taxon>Planctomycetales</taxon>
        <taxon>Planctomycetaceae</taxon>
        <taxon>Crateriforma</taxon>
    </lineage>
</organism>
<feature type="region of interest" description="Disordered" evidence="1">
    <location>
        <begin position="314"/>
        <end position="374"/>
    </location>
</feature>
<dbReference type="AlphaFoldDB" id="A0A5C5YAJ3"/>
<comment type="caution">
    <text evidence="2">The sequence shown here is derived from an EMBL/GenBank/DDBJ whole genome shotgun (WGS) entry which is preliminary data.</text>
</comment>
<proteinExistence type="predicted"/>
<reference evidence="2 3" key="1">
    <citation type="submission" date="2019-02" db="EMBL/GenBank/DDBJ databases">
        <title>Deep-cultivation of Planctomycetes and their phenomic and genomic characterization uncovers novel biology.</title>
        <authorList>
            <person name="Wiegand S."/>
            <person name="Jogler M."/>
            <person name="Boedeker C."/>
            <person name="Pinto D."/>
            <person name="Vollmers J."/>
            <person name="Rivas-Marin E."/>
            <person name="Kohn T."/>
            <person name="Peeters S.H."/>
            <person name="Heuer A."/>
            <person name="Rast P."/>
            <person name="Oberbeckmann S."/>
            <person name="Bunk B."/>
            <person name="Jeske O."/>
            <person name="Meyerdierks A."/>
            <person name="Storesund J.E."/>
            <person name="Kallscheuer N."/>
            <person name="Luecker S."/>
            <person name="Lage O.M."/>
            <person name="Pohl T."/>
            <person name="Merkel B.J."/>
            <person name="Hornburger P."/>
            <person name="Mueller R.-W."/>
            <person name="Bruemmer F."/>
            <person name="Labrenz M."/>
            <person name="Spormann A.M."/>
            <person name="Op Den Camp H."/>
            <person name="Overmann J."/>
            <person name="Amann R."/>
            <person name="Jetten M.S.M."/>
            <person name="Mascher T."/>
            <person name="Medema M.H."/>
            <person name="Devos D.P."/>
            <person name="Kaster A.-K."/>
            <person name="Ovreas L."/>
            <person name="Rohde M."/>
            <person name="Galperin M.Y."/>
            <person name="Jogler C."/>
        </authorList>
    </citation>
    <scope>NUCLEOTIDE SEQUENCE [LARGE SCALE GENOMIC DNA]</scope>
    <source>
        <strain evidence="2 3">Pan14r</strain>
    </source>
</reference>
<sequence>MAIRVGDVDVAKLKSIPESQASTAVHWDANVLHACRVHRTWWGGFSFRHASQDYTRSAADVALSDLLSSLGHDLSADRLVVGCPLSLCEVRVSSDQPRPVESLKDVADRQLRCNGVSREMDAGTVLQSFRLSDHFGGHRVDVSTPGGQLRSIVSALHGGPGGQRLNVANDQSQVVAITPDLIVPSAGWNQPSRSSSMVAVHVFLGLCDQWVCVCCGGVPVLVRRCPLPGGDEASGVLDVVEGLVDEASGRLCRHRPASRFAADLVVVYGRDELKSLISTTAWGCRWGQRWTWLPAQTLDPESIVVNLALRGQFADSNGGSSTPPSSPHSTPPNTHSPHRRTANEDARSMSSGGPSALSRTVVGRRERPPMHSATSTIRSWSVRFVALGRWSQACFQRIVRPAPLGSRTH</sequence>
<protein>
    <submittedName>
        <fullName evidence="2">Uncharacterized protein</fullName>
    </submittedName>
</protein>
<dbReference type="EMBL" id="SJPL01000001">
    <property type="protein sequence ID" value="TWT72144.1"/>
    <property type="molecule type" value="Genomic_DNA"/>
</dbReference>
<dbReference type="OrthoDB" id="240080at2"/>
<accession>A0A5C5YAJ3</accession>